<evidence type="ECO:0000256" key="1">
    <source>
        <dbReference type="ARBA" id="ARBA00004418"/>
    </source>
</evidence>
<evidence type="ECO:0000256" key="6">
    <source>
        <dbReference type="SAM" id="Phobius"/>
    </source>
</evidence>
<dbReference type="EMBL" id="JAUOQI010000006">
    <property type="protein sequence ID" value="MDO6577714.1"/>
    <property type="molecule type" value="Genomic_DNA"/>
</dbReference>
<proteinExistence type="inferred from homology"/>
<gene>
    <name evidence="9" type="ORF">Q4527_09925</name>
</gene>
<dbReference type="RefSeq" id="WP_082604877.1">
    <property type="nucleotide sequence ID" value="NZ_CP013926.1"/>
</dbReference>
<comment type="subcellular location">
    <subcellularLocation>
        <location evidence="1">Periplasm</location>
    </subcellularLocation>
</comment>
<evidence type="ECO:0000256" key="5">
    <source>
        <dbReference type="SAM" id="MobiDB-lite"/>
    </source>
</evidence>
<dbReference type="Gene3D" id="3.30.200.100">
    <property type="entry name" value="MucB/RseB, C-terminal domain"/>
    <property type="match status" value="1"/>
</dbReference>
<evidence type="ECO:0000259" key="7">
    <source>
        <dbReference type="Pfam" id="PF03888"/>
    </source>
</evidence>
<feature type="domain" description="MucB/RseB N-terminal" evidence="7">
    <location>
        <begin position="108"/>
        <end position="290"/>
    </location>
</feature>
<dbReference type="GO" id="GO:0045152">
    <property type="term" value="F:antisigma factor binding"/>
    <property type="evidence" value="ECO:0007669"/>
    <property type="project" value="TreeGrafter"/>
</dbReference>
<evidence type="ECO:0000313" key="10">
    <source>
        <dbReference type="Proteomes" id="UP001170717"/>
    </source>
</evidence>
<dbReference type="CDD" id="cd16327">
    <property type="entry name" value="RseB"/>
    <property type="match status" value="1"/>
</dbReference>
<evidence type="ECO:0000259" key="8">
    <source>
        <dbReference type="Pfam" id="PF17188"/>
    </source>
</evidence>
<dbReference type="PANTHER" id="PTHR38782">
    <property type="match status" value="1"/>
</dbReference>
<comment type="caution">
    <text evidence="9">The sequence shown here is derived from an EMBL/GenBank/DDBJ whole genome shotgun (WGS) entry which is preliminary data.</text>
</comment>
<comment type="similarity">
    <text evidence="2">Belongs to the RseB family.</text>
</comment>
<accession>A0AAW7YZ45</accession>
<evidence type="ECO:0000256" key="3">
    <source>
        <dbReference type="ARBA" id="ARBA00022729"/>
    </source>
</evidence>
<evidence type="ECO:0000256" key="2">
    <source>
        <dbReference type="ARBA" id="ARBA00008150"/>
    </source>
</evidence>
<evidence type="ECO:0000313" key="9">
    <source>
        <dbReference type="EMBL" id="MDO6577714.1"/>
    </source>
</evidence>
<feature type="domain" description="MucB/RseB C-terminal" evidence="8">
    <location>
        <begin position="299"/>
        <end position="394"/>
    </location>
</feature>
<sequence>MKIDYRNNVPALLVLVRVFLANVKVSIRIRAFIKAMLYAVVASLGLSFSVVAQENVSAQNTSSERADTLPSTLPSSADASQTSPQTVPQLVPQATDVVVVNPHPQTTSDWLMQLSEVVKTQNFEVAFVQSRAGRETIPFLWRHGVLEDGTSMEQLNLQNGPGREQIRVNGIVSVFEPDVSPYSLRSEFINGPIPSELLHHPDRLKSGYEFVSVGRARVAGRPAQQIRIVSRDNSRFSYQLWLDEDSGMVLKLNMLDLQGGLLEQIQVTSLKITDAPDDYFARINQESLPKPMALTQKQSRQPNWEVKYLPNGMEEVRGDTRRLALTGQVVEYKMYSDGLVDVSVYVQPAKDALGGDLVLRNDLSTFLTLTDGNTQVTVVGEIPLQTANAIATSLSPMADK</sequence>
<dbReference type="Gene3D" id="2.50.20.10">
    <property type="entry name" value="Lipoprotein localisation LolA/LolB/LppX"/>
    <property type="match status" value="1"/>
</dbReference>
<dbReference type="Pfam" id="PF17188">
    <property type="entry name" value="MucB_RseB_C"/>
    <property type="match status" value="1"/>
</dbReference>
<dbReference type="InterPro" id="IPR038484">
    <property type="entry name" value="MucB/RseB_C_sf"/>
</dbReference>
<organism evidence="9 10">
    <name type="scientific">Alteromonas stellipolaris</name>
    <dbReference type="NCBI Taxonomy" id="233316"/>
    <lineage>
        <taxon>Bacteria</taxon>
        <taxon>Pseudomonadati</taxon>
        <taxon>Pseudomonadota</taxon>
        <taxon>Gammaproteobacteria</taxon>
        <taxon>Alteromonadales</taxon>
        <taxon>Alteromonadaceae</taxon>
        <taxon>Alteromonas/Salinimonas group</taxon>
        <taxon>Alteromonas</taxon>
    </lineage>
</organism>
<feature type="region of interest" description="Disordered" evidence="5">
    <location>
        <begin position="59"/>
        <end position="87"/>
    </location>
</feature>
<dbReference type="InterPro" id="IPR033436">
    <property type="entry name" value="MucB/RseB_C"/>
</dbReference>
<keyword evidence="4" id="KW-0574">Periplasm</keyword>
<keyword evidence="6" id="KW-1133">Transmembrane helix</keyword>
<feature type="transmembrane region" description="Helical" evidence="6">
    <location>
        <begin position="35"/>
        <end position="52"/>
    </location>
</feature>
<evidence type="ECO:0000256" key="4">
    <source>
        <dbReference type="ARBA" id="ARBA00022764"/>
    </source>
</evidence>
<dbReference type="InterPro" id="IPR033434">
    <property type="entry name" value="MucB/RseB_N"/>
</dbReference>
<dbReference type="Proteomes" id="UP001170717">
    <property type="component" value="Unassembled WGS sequence"/>
</dbReference>
<protein>
    <submittedName>
        <fullName evidence="9">MucB/RseB C-terminal domain-containing protein</fullName>
    </submittedName>
</protein>
<dbReference type="Pfam" id="PF03888">
    <property type="entry name" value="MucB_RseB"/>
    <property type="match status" value="1"/>
</dbReference>
<keyword evidence="6" id="KW-0812">Transmembrane</keyword>
<keyword evidence="6" id="KW-0472">Membrane</keyword>
<reference evidence="9" key="1">
    <citation type="submission" date="2023-07" db="EMBL/GenBank/DDBJ databases">
        <title>Genome content predicts the carbon catabolic preferences of heterotrophic bacteria.</title>
        <authorList>
            <person name="Gralka M."/>
        </authorList>
    </citation>
    <scope>NUCLEOTIDE SEQUENCE</scope>
    <source>
        <strain evidence="9">F2M12</strain>
    </source>
</reference>
<dbReference type="GO" id="GO:0032885">
    <property type="term" value="P:regulation of polysaccharide biosynthetic process"/>
    <property type="evidence" value="ECO:0007669"/>
    <property type="project" value="TreeGrafter"/>
</dbReference>
<name>A0AAW7YZ45_9ALTE</name>
<dbReference type="AlphaFoldDB" id="A0AAW7YZ45"/>
<dbReference type="PANTHER" id="PTHR38782:SF1">
    <property type="entry name" value="SIGMA-E FACTOR REGULATORY PROTEIN RSEB"/>
    <property type="match status" value="1"/>
</dbReference>
<dbReference type="InterPro" id="IPR005588">
    <property type="entry name" value="MucB_RseB"/>
</dbReference>
<keyword evidence="3" id="KW-0732">Signal</keyword>
<dbReference type="GO" id="GO:0030288">
    <property type="term" value="C:outer membrane-bounded periplasmic space"/>
    <property type="evidence" value="ECO:0007669"/>
    <property type="project" value="TreeGrafter"/>
</dbReference>